<accession>A0A562ZTX0</accession>
<gene>
    <name evidence="2" type="ORF">FN976_07365</name>
    <name evidence="1" type="ORF">FN976_11530</name>
</gene>
<comment type="caution">
    <text evidence="2">The sequence shown here is derived from an EMBL/GenBank/DDBJ whole genome shotgun (WGS) entry which is preliminary data.</text>
</comment>
<protein>
    <submittedName>
        <fullName evidence="2">Uncharacterized protein</fullName>
    </submittedName>
</protein>
<dbReference type="EMBL" id="VOBQ01000005">
    <property type="protein sequence ID" value="TWO71806.1"/>
    <property type="molecule type" value="Genomic_DNA"/>
</dbReference>
<dbReference type="AlphaFoldDB" id="A0A562ZTX0"/>
<dbReference type="Proteomes" id="UP000318199">
    <property type="component" value="Unassembled WGS sequence"/>
</dbReference>
<keyword evidence="3" id="KW-1185">Reference proteome</keyword>
<sequence length="77" mass="8283">MSSGHPAKPDSSLEYANLAARLEEDLFARHGPMIGGAALHAALGYPSATAFRMALARDRVPIPVFPLDHRRGKFALV</sequence>
<organism evidence="2 3">
    <name type="scientific">Caenimonas sedimenti</name>
    <dbReference type="NCBI Taxonomy" id="2596921"/>
    <lineage>
        <taxon>Bacteria</taxon>
        <taxon>Pseudomonadati</taxon>
        <taxon>Pseudomonadota</taxon>
        <taxon>Betaproteobacteria</taxon>
        <taxon>Burkholderiales</taxon>
        <taxon>Comamonadaceae</taxon>
        <taxon>Caenimonas</taxon>
    </lineage>
</organism>
<dbReference type="EMBL" id="VOBQ01000008">
    <property type="protein sequence ID" value="TWO71536.1"/>
    <property type="molecule type" value="Genomic_DNA"/>
</dbReference>
<name>A0A562ZTX0_9BURK</name>
<feature type="non-terminal residue" evidence="2">
    <location>
        <position position="77"/>
    </location>
</feature>
<evidence type="ECO:0000313" key="3">
    <source>
        <dbReference type="Proteomes" id="UP000318199"/>
    </source>
</evidence>
<evidence type="ECO:0000313" key="2">
    <source>
        <dbReference type="EMBL" id="TWO71806.1"/>
    </source>
</evidence>
<evidence type="ECO:0000313" key="1">
    <source>
        <dbReference type="EMBL" id="TWO71536.1"/>
    </source>
</evidence>
<proteinExistence type="predicted"/>
<dbReference type="OrthoDB" id="8591913at2"/>
<reference evidence="2 3" key="1">
    <citation type="submission" date="2019-07" db="EMBL/GenBank/DDBJ databases">
        <title>Caenimonas sedimenti sp. nov., isolated from activated sludge.</title>
        <authorList>
            <person name="Xu J."/>
        </authorList>
    </citation>
    <scope>NUCLEOTIDE SEQUENCE [LARGE SCALE GENOMIC DNA]</scope>
    <source>
        <strain evidence="2 3">HX-9-20</strain>
    </source>
</reference>